<reference evidence="1 2" key="1">
    <citation type="submission" date="2019-07" db="EMBL/GenBank/DDBJ databases">
        <title>Whole genome shotgun sequence of Staphylococcus piscifermentans NBRC 109625.</title>
        <authorList>
            <person name="Hosoyama A."/>
            <person name="Uohara A."/>
            <person name="Ohji S."/>
            <person name="Ichikawa N."/>
        </authorList>
    </citation>
    <scope>NUCLEOTIDE SEQUENCE [LARGE SCALE GENOMIC DNA]</scope>
    <source>
        <strain evidence="1 2">NBRC 109625</strain>
    </source>
</reference>
<dbReference type="Pfam" id="PF08958">
    <property type="entry name" value="DUF1871"/>
    <property type="match status" value="1"/>
</dbReference>
<organism evidence="1 2">
    <name type="scientific">Staphylococcus piscifermentans</name>
    <dbReference type="NCBI Taxonomy" id="70258"/>
    <lineage>
        <taxon>Bacteria</taxon>
        <taxon>Bacillati</taxon>
        <taxon>Bacillota</taxon>
        <taxon>Bacilli</taxon>
        <taxon>Bacillales</taxon>
        <taxon>Staphylococcaceae</taxon>
        <taxon>Staphylococcus</taxon>
    </lineage>
</organism>
<dbReference type="InterPro" id="IPR023162">
    <property type="entry name" value="Apc36109-like_dom_sf"/>
</dbReference>
<dbReference type="AlphaFoldDB" id="A0A239UB69"/>
<accession>A0A239UB69</accession>
<dbReference type="InterPro" id="IPR015053">
    <property type="entry name" value="DUF1871"/>
</dbReference>
<proteinExistence type="predicted"/>
<protein>
    <recommendedName>
        <fullName evidence="3">DUF1871 family protein</fullName>
    </recommendedName>
</protein>
<keyword evidence="2" id="KW-1185">Reference proteome</keyword>
<dbReference type="Gene3D" id="1.10.340.20">
    <property type="entry name" value="Apc36109-like domain"/>
    <property type="match status" value="1"/>
</dbReference>
<evidence type="ECO:0000313" key="1">
    <source>
        <dbReference type="EMBL" id="GEP83937.1"/>
    </source>
</evidence>
<dbReference type="RefSeq" id="WP_095106319.1">
    <property type="nucleotide sequence ID" value="NZ_BKAR01000004.1"/>
</dbReference>
<gene>
    <name evidence="1" type="ORF">SPI02_05220</name>
</gene>
<sequence length="88" mass="10090">MAEKEKNEVNIALYQLLADWNPMHFEDKTMGDAEVYEMMDAVHQIDDVDELAQKFQSIFQYSFEEKLPIADCLKKANEALSLEGTCGL</sequence>
<dbReference type="Proteomes" id="UP000321736">
    <property type="component" value="Unassembled WGS sequence"/>
</dbReference>
<dbReference type="EMBL" id="BKAR01000004">
    <property type="protein sequence ID" value="GEP83937.1"/>
    <property type="molecule type" value="Genomic_DNA"/>
</dbReference>
<evidence type="ECO:0000313" key="2">
    <source>
        <dbReference type="Proteomes" id="UP000321736"/>
    </source>
</evidence>
<dbReference type="OrthoDB" id="2353632at2"/>
<comment type="caution">
    <text evidence="1">The sequence shown here is derived from an EMBL/GenBank/DDBJ whole genome shotgun (WGS) entry which is preliminary data.</text>
</comment>
<evidence type="ECO:0008006" key="3">
    <source>
        <dbReference type="Google" id="ProtNLM"/>
    </source>
</evidence>
<dbReference type="SUPFAM" id="SSF116922">
    <property type="entry name" value="YugE-like"/>
    <property type="match status" value="1"/>
</dbReference>
<name>A0A239UB69_9STAP</name>